<evidence type="ECO:0000259" key="2">
    <source>
        <dbReference type="Pfam" id="PF13590"/>
    </source>
</evidence>
<protein>
    <submittedName>
        <fullName evidence="3">Uncharacterized protein DUF4136</fullName>
    </submittedName>
</protein>
<dbReference type="RefSeq" id="WP_144888032.1">
    <property type="nucleotide sequence ID" value="NZ_VLLE01000006.1"/>
</dbReference>
<dbReference type="Pfam" id="PF13590">
    <property type="entry name" value="DUF4136"/>
    <property type="match status" value="1"/>
</dbReference>
<dbReference type="AlphaFoldDB" id="A0A562SD77"/>
<feature type="chain" id="PRO_5022218370" evidence="1">
    <location>
        <begin position="26"/>
        <end position="195"/>
    </location>
</feature>
<dbReference type="EMBL" id="VLLE01000006">
    <property type="protein sequence ID" value="TWI79259.1"/>
    <property type="molecule type" value="Genomic_DNA"/>
</dbReference>
<dbReference type="InterPro" id="IPR025411">
    <property type="entry name" value="DUF4136"/>
</dbReference>
<gene>
    <name evidence="3" type="ORF">IQ13_3662</name>
</gene>
<feature type="signal peptide" evidence="1">
    <location>
        <begin position="1"/>
        <end position="25"/>
    </location>
</feature>
<dbReference type="PROSITE" id="PS51257">
    <property type="entry name" value="PROKAR_LIPOPROTEIN"/>
    <property type="match status" value="1"/>
</dbReference>
<feature type="domain" description="DUF4136" evidence="2">
    <location>
        <begin position="29"/>
        <end position="189"/>
    </location>
</feature>
<sequence length="195" mass="22851">MKNYWSRWMFVPALIFLFSSCGPSAHIEKDKSVDFSRYKTFAWVDKDGEGRKDRNNRNDITESNIRTAVNKQLQKAGFEETKRRPDILLSYDLLVERSTVQNNDPVYSQPFTRAFYSPYYRRYFFVNYPSQFIGYDRSERSIKEGTVTISMIDARSGKTVWQGWATDEVSSRNLTSKEIDAVVRSIFKKADLAKR</sequence>
<name>A0A562SD77_9BACT</name>
<accession>A0A562SD77</accession>
<dbReference type="Gene3D" id="3.30.160.670">
    <property type="match status" value="1"/>
</dbReference>
<evidence type="ECO:0000256" key="1">
    <source>
        <dbReference type="SAM" id="SignalP"/>
    </source>
</evidence>
<keyword evidence="4" id="KW-1185">Reference proteome</keyword>
<evidence type="ECO:0000313" key="3">
    <source>
        <dbReference type="EMBL" id="TWI79259.1"/>
    </source>
</evidence>
<dbReference type="Proteomes" id="UP000316167">
    <property type="component" value="Unassembled WGS sequence"/>
</dbReference>
<dbReference type="OrthoDB" id="118896at2"/>
<organism evidence="3 4">
    <name type="scientific">Lacibacter cauensis</name>
    <dbReference type="NCBI Taxonomy" id="510947"/>
    <lineage>
        <taxon>Bacteria</taxon>
        <taxon>Pseudomonadati</taxon>
        <taxon>Bacteroidota</taxon>
        <taxon>Chitinophagia</taxon>
        <taxon>Chitinophagales</taxon>
        <taxon>Chitinophagaceae</taxon>
        <taxon>Lacibacter</taxon>
    </lineage>
</organism>
<comment type="caution">
    <text evidence="3">The sequence shown here is derived from an EMBL/GenBank/DDBJ whole genome shotgun (WGS) entry which is preliminary data.</text>
</comment>
<keyword evidence="1" id="KW-0732">Signal</keyword>
<evidence type="ECO:0000313" key="4">
    <source>
        <dbReference type="Proteomes" id="UP000316167"/>
    </source>
</evidence>
<proteinExistence type="predicted"/>
<reference evidence="3 4" key="1">
    <citation type="journal article" date="2015" name="Stand. Genomic Sci.">
        <title>Genomic Encyclopedia of Bacterial and Archaeal Type Strains, Phase III: the genomes of soil and plant-associated and newly described type strains.</title>
        <authorList>
            <person name="Whitman W.B."/>
            <person name="Woyke T."/>
            <person name="Klenk H.P."/>
            <person name="Zhou Y."/>
            <person name="Lilburn T.G."/>
            <person name="Beck B.J."/>
            <person name="De Vos P."/>
            <person name="Vandamme P."/>
            <person name="Eisen J.A."/>
            <person name="Garrity G."/>
            <person name="Hugenholtz P."/>
            <person name="Kyrpides N.C."/>
        </authorList>
    </citation>
    <scope>NUCLEOTIDE SEQUENCE [LARGE SCALE GENOMIC DNA]</scope>
    <source>
        <strain evidence="3 4">CGMCC 1.7271</strain>
    </source>
</reference>